<name>A0A7I9VSX1_9BACT</name>
<evidence type="ECO:0000256" key="1">
    <source>
        <dbReference type="SAM" id="SignalP"/>
    </source>
</evidence>
<dbReference type="Proteomes" id="UP000503640">
    <property type="component" value="Unassembled WGS sequence"/>
</dbReference>
<evidence type="ECO:0008006" key="4">
    <source>
        <dbReference type="Google" id="ProtNLM"/>
    </source>
</evidence>
<dbReference type="AlphaFoldDB" id="A0A7I9VSX1"/>
<dbReference type="Gene3D" id="2.40.160.10">
    <property type="entry name" value="Porin"/>
    <property type="match status" value="1"/>
</dbReference>
<organism evidence="2 3">
    <name type="scientific">Anaeromyxobacter diazotrophicus</name>
    <dbReference type="NCBI Taxonomy" id="2590199"/>
    <lineage>
        <taxon>Bacteria</taxon>
        <taxon>Pseudomonadati</taxon>
        <taxon>Myxococcota</taxon>
        <taxon>Myxococcia</taxon>
        <taxon>Myxococcales</taxon>
        <taxon>Cystobacterineae</taxon>
        <taxon>Anaeromyxobacteraceae</taxon>
        <taxon>Anaeromyxobacter</taxon>
    </lineage>
</organism>
<keyword evidence="3" id="KW-1185">Reference proteome</keyword>
<comment type="caution">
    <text evidence="2">The sequence shown here is derived from an EMBL/GenBank/DDBJ whole genome shotgun (WGS) entry which is preliminary data.</text>
</comment>
<feature type="chain" id="PRO_5029539660" description="Porin" evidence="1">
    <location>
        <begin position="25"/>
        <end position="365"/>
    </location>
</feature>
<sequence length="365" mass="38590">MRTRLLLALAAASLLLAAPSRAPALGAEQVSVNGFGAWTAGYTDRNPYQTGAVGGRWDDASFALAVAAQPGERLSVAAQLFFTSREGTQAAALDWAFATWRFSDALSLRVGRVKEPFGIYGEILDVGILRPFQSLPSAVYGPGDFMGESYLGAGLTGSALLGGGWALGYDLFLGELLVRESLVPLVATGREQPPPGAPIVEDESHGRQLGGRLVLSTPLEGLSLRATGAGDGKGIVVGGPSVEYLTDAWSVRAEGFYQQDPREGVRAWAGYVEVARRLGPHWQLAARLDGSRTWVTGYAGDSPALRHRDLAAGVNYWFSPDLVVRAALHDVDGNRFAAPEAPADVAAGLASRHTRLLEAGAQFAF</sequence>
<reference evidence="3" key="1">
    <citation type="journal article" date="2020" name="Appl. Environ. Microbiol.">
        <title>Diazotrophic Anaeromyxobacter Isolates from Soils.</title>
        <authorList>
            <person name="Masuda Y."/>
            <person name="Yamanaka H."/>
            <person name="Xu Z.X."/>
            <person name="Shiratori Y."/>
            <person name="Aono T."/>
            <person name="Amachi S."/>
            <person name="Senoo K."/>
            <person name="Itoh H."/>
        </authorList>
    </citation>
    <scope>NUCLEOTIDE SEQUENCE [LARGE SCALE GENOMIC DNA]</scope>
    <source>
        <strain evidence="3">R267</strain>
    </source>
</reference>
<protein>
    <recommendedName>
        <fullName evidence="4">Porin</fullName>
    </recommendedName>
</protein>
<gene>
    <name evidence="2" type="ORF">AMYX_42870</name>
</gene>
<evidence type="ECO:0000313" key="3">
    <source>
        <dbReference type="Proteomes" id="UP000503640"/>
    </source>
</evidence>
<accession>A0A7I9VSX1</accession>
<dbReference type="SUPFAM" id="SSF56935">
    <property type="entry name" value="Porins"/>
    <property type="match status" value="1"/>
</dbReference>
<keyword evidence="1" id="KW-0732">Signal</keyword>
<dbReference type="RefSeq" id="WP_176069141.1">
    <property type="nucleotide sequence ID" value="NZ_BJTG01000016.1"/>
</dbReference>
<dbReference type="EMBL" id="BJTG01000016">
    <property type="protein sequence ID" value="GEJ59546.1"/>
    <property type="molecule type" value="Genomic_DNA"/>
</dbReference>
<proteinExistence type="predicted"/>
<dbReference type="InterPro" id="IPR023614">
    <property type="entry name" value="Porin_dom_sf"/>
</dbReference>
<feature type="signal peptide" evidence="1">
    <location>
        <begin position="1"/>
        <end position="24"/>
    </location>
</feature>
<evidence type="ECO:0000313" key="2">
    <source>
        <dbReference type="EMBL" id="GEJ59546.1"/>
    </source>
</evidence>